<name>A0A4Y7TZL0_COPMI</name>
<feature type="transmembrane region" description="Helical" evidence="2">
    <location>
        <begin position="213"/>
        <end position="234"/>
    </location>
</feature>
<feature type="transmembrane region" description="Helical" evidence="2">
    <location>
        <begin position="157"/>
        <end position="180"/>
    </location>
</feature>
<feature type="region of interest" description="Disordered" evidence="1">
    <location>
        <begin position="1"/>
        <end position="50"/>
    </location>
</feature>
<keyword evidence="2" id="KW-1133">Transmembrane helix</keyword>
<dbReference type="OrthoDB" id="2634466at2759"/>
<evidence type="ECO:0000313" key="5">
    <source>
        <dbReference type="Proteomes" id="UP000298030"/>
    </source>
</evidence>
<feature type="transmembrane region" description="Helical" evidence="2">
    <location>
        <begin position="96"/>
        <end position="115"/>
    </location>
</feature>
<dbReference type="Pfam" id="PF20153">
    <property type="entry name" value="DUF6535"/>
    <property type="match status" value="1"/>
</dbReference>
<evidence type="ECO:0000313" key="4">
    <source>
        <dbReference type="EMBL" id="TEB39605.1"/>
    </source>
</evidence>
<evidence type="ECO:0000256" key="1">
    <source>
        <dbReference type="SAM" id="MobiDB-lite"/>
    </source>
</evidence>
<evidence type="ECO:0000259" key="3">
    <source>
        <dbReference type="Pfam" id="PF20153"/>
    </source>
</evidence>
<dbReference type="InterPro" id="IPR045338">
    <property type="entry name" value="DUF6535"/>
</dbReference>
<dbReference type="Proteomes" id="UP000298030">
    <property type="component" value="Unassembled WGS sequence"/>
</dbReference>
<dbReference type="EMBL" id="QPFP01000001">
    <property type="protein sequence ID" value="TEB39605.1"/>
    <property type="molecule type" value="Genomic_DNA"/>
</dbReference>
<feature type="domain" description="DUF6535" evidence="3">
    <location>
        <begin position="74"/>
        <end position="236"/>
    </location>
</feature>
<keyword evidence="2" id="KW-0472">Membrane</keyword>
<comment type="caution">
    <text evidence="4">The sequence shown here is derived from an EMBL/GenBank/DDBJ whole genome shotgun (WGS) entry which is preliminary data.</text>
</comment>
<keyword evidence="2" id="KW-0812">Transmembrane</keyword>
<proteinExistence type="predicted"/>
<evidence type="ECO:0000256" key="2">
    <source>
        <dbReference type="SAM" id="Phobius"/>
    </source>
</evidence>
<keyword evidence="5" id="KW-1185">Reference proteome</keyword>
<sequence>MAESVSEKGARSFARDDSKAEKALEEEKEEPITHLRGSIPSNKPRRTPSKVSLVDAVSRRQDDSIDFREDAKVWYLYLEEAEQEAKERAELWRTGLDSLLIFAGLFAGVVSSFVIDARTDLQTDSEQRLLEDIRDVLANGSISEAMKIPVSARLISALWTLSLYITLFGSIMGVLAKAWLAKFVPATTRREAKDAYQRYALDQQAERWYLREVLTLVPLLVQIASFLFLIGFVLQSYDDDLTIGHIVAVFCASGGLLYLIMTILPLFVSTSPFDTPFSDFLLWGRDLALALVYRRRLAQVPGQVKKDVNEGLAEILYTKLIKSPKQTHVDEAIAEVASMAFKDKWVVFLCQTETPQILLARFRYCAAATSEMPTEQRNETLRNCLMVLLRFAETYEREVGPKIQDSSIPEGYQTLTAVLRNSLEPENPLHRWNRLPEDLRPLLFSVRTAVLKLMPPSEVTDFSIHEIFDRPWEMTLQDIHSGHRFHFVLAACFGIFQDQPNLKIVSTATLALSLSRAASSTIESGRITEWTGILSTSEREMVHNLAPLFLLKLQEVTATRWEDLILEMDSGPTETTSLTTRRASRLLTFLVGCLSPVNADWALQCHAIHLLEDLSTQLLDGQFKEVKSLVHGEALDSILYIAMVTRDDEEFPEVTDKALKLLANLSLFDCS</sequence>
<accession>A0A4Y7TZL0</accession>
<dbReference type="AlphaFoldDB" id="A0A4Y7TZL0"/>
<gene>
    <name evidence="4" type="ORF">FA13DRAFT_11550</name>
</gene>
<feature type="transmembrane region" description="Helical" evidence="2">
    <location>
        <begin position="246"/>
        <end position="268"/>
    </location>
</feature>
<feature type="compositionally biased region" description="Basic and acidic residues" evidence="1">
    <location>
        <begin position="1"/>
        <end position="33"/>
    </location>
</feature>
<reference evidence="4 5" key="1">
    <citation type="journal article" date="2019" name="Nat. Ecol. Evol.">
        <title>Megaphylogeny resolves global patterns of mushroom evolution.</title>
        <authorList>
            <person name="Varga T."/>
            <person name="Krizsan K."/>
            <person name="Foldi C."/>
            <person name="Dima B."/>
            <person name="Sanchez-Garcia M."/>
            <person name="Sanchez-Ramirez S."/>
            <person name="Szollosi G.J."/>
            <person name="Szarkandi J.G."/>
            <person name="Papp V."/>
            <person name="Albert L."/>
            <person name="Andreopoulos W."/>
            <person name="Angelini C."/>
            <person name="Antonin V."/>
            <person name="Barry K.W."/>
            <person name="Bougher N.L."/>
            <person name="Buchanan P."/>
            <person name="Buyck B."/>
            <person name="Bense V."/>
            <person name="Catcheside P."/>
            <person name="Chovatia M."/>
            <person name="Cooper J."/>
            <person name="Damon W."/>
            <person name="Desjardin D."/>
            <person name="Finy P."/>
            <person name="Geml J."/>
            <person name="Haridas S."/>
            <person name="Hughes K."/>
            <person name="Justo A."/>
            <person name="Karasinski D."/>
            <person name="Kautmanova I."/>
            <person name="Kiss B."/>
            <person name="Kocsube S."/>
            <person name="Kotiranta H."/>
            <person name="LaButti K.M."/>
            <person name="Lechner B.E."/>
            <person name="Liimatainen K."/>
            <person name="Lipzen A."/>
            <person name="Lukacs Z."/>
            <person name="Mihaltcheva S."/>
            <person name="Morgado L.N."/>
            <person name="Niskanen T."/>
            <person name="Noordeloos M.E."/>
            <person name="Ohm R.A."/>
            <person name="Ortiz-Santana B."/>
            <person name="Ovrebo C."/>
            <person name="Racz N."/>
            <person name="Riley R."/>
            <person name="Savchenko A."/>
            <person name="Shiryaev A."/>
            <person name="Soop K."/>
            <person name="Spirin V."/>
            <person name="Szebenyi C."/>
            <person name="Tomsovsky M."/>
            <person name="Tulloss R.E."/>
            <person name="Uehling J."/>
            <person name="Grigoriev I.V."/>
            <person name="Vagvolgyi C."/>
            <person name="Papp T."/>
            <person name="Martin F.M."/>
            <person name="Miettinen O."/>
            <person name="Hibbett D.S."/>
            <person name="Nagy L.G."/>
        </authorList>
    </citation>
    <scope>NUCLEOTIDE SEQUENCE [LARGE SCALE GENOMIC DNA]</scope>
    <source>
        <strain evidence="4 5">FP101781</strain>
    </source>
</reference>
<organism evidence="4 5">
    <name type="scientific">Coprinellus micaceus</name>
    <name type="common">Glistening ink-cap mushroom</name>
    <name type="synonym">Coprinus micaceus</name>
    <dbReference type="NCBI Taxonomy" id="71717"/>
    <lineage>
        <taxon>Eukaryota</taxon>
        <taxon>Fungi</taxon>
        <taxon>Dikarya</taxon>
        <taxon>Basidiomycota</taxon>
        <taxon>Agaricomycotina</taxon>
        <taxon>Agaricomycetes</taxon>
        <taxon>Agaricomycetidae</taxon>
        <taxon>Agaricales</taxon>
        <taxon>Agaricineae</taxon>
        <taxon>Psathyrellaceae</taxon>
        <taxon>Coprinellus</taxon>
    </lineage>
</organism>
<protein>
    <recommendedName>
        <fullName evidence="3">DUF6535 domain-containing protein</fullName>
    </recommendedName>
</protein>